<dbReference type="GeneID" id="18605160"/>
<organism evidence="2 4">
    <name type="scientific">Theobroma cacao</name>
    <name type="common">Cacao</name>
    <name type="synonym">Cocoa</name>
    <dbReference type="NCBI Taxonomy" id="3641"/>
    <lineage>
        <taxon>Eukaryota</taxon>
        <taxon>Viridiplantae</taxon>
        <taxon>Streptophyta</taxon>
        <taxon>Embryophyta</taxon>
        <taxon>Tracheophyta</taxon>
        <taxon>Spermatophyta</taxon>
        <taxon>Magnoliopsida</taxon>
        <taxon>eudicotyledons</taxon>
        <taxon>Gunneridae</taxon>
        <taxon>Pentapetalae</taxon>
        <taxon>rosids</taxon>
        <taxon>malvids</taxon>
        <taxon>Malvales</taxon>
        <taxon>Malvaceae</taxon>
        <taxon>Byttnerioideae</taxon>
        <taxon>Theobroma</taxon>
    </lineage>
</organism>
<reference evidence="2" key="1">
    <citation type="journal article" date="1997" name="Nucleic Acids Res.">
        <title>tRNAscan-SE: a program for improved detection of transfer RNA genes in genomic sequence.</title>
        <authorList>
            <person name="Lowe T.M."/>
            <person name="Eddy S.R."/>
        </authorList>
    </citation>
    <scope>NUCLEOTIDE SEQUENCE [LARGE SCALE GENOMIC DNA]</scope>
    <source>
        <strain evidence="2">r\B97-61/B2</strain>
    </source>
</reference>
<name>A0AB32W116_THECC</name>
<proteinExistence type="predicted"/>
<evidence type="ECO:0000256" key="1">
    <source>
        <dbReference type="SAM" id="MobiDB-lite"/>
    </source>
</evidence>
<feature type="region of interest" description="Disordered" evidence="1">
    <location>
        <begin position="1"/>
        <end position="22"/>
    </location>
</feature>
<dbReference type="KEGG" id="tcc:18605160"/>
<accession>A0AB32W116</accession>
<dbReference type="AlphaFoldDB" id="A0AB32W116"/>
<evidence type="ECO:0000313" key="3">
    <source>
        <dbReference type="RefSeq" id="XP_017973116.1"/>
    </source>
</evidence>
<protein>
    <submittedName>
        <fullName evidence="3 4">RNA pseudouridine synthase 7 isoform X1</fullName>
    </submittedName>
</protein>
<dbReference type="RefSeq" id="XP_017973117.1">
    <property type="nucleotide sequence ID" value="XM_018117628.1"/>
</dbReference>
<gene>
    <name evidence="3 4" type="primary">LOC18605160</name>
</gene>
<evidence type="ECO:0000313" key="4">
    <source>
        <dbReference type="RefSeq" id="XP_017973117.1"/>
    </source>
</evidence>
<sequence length="168" mass="19505">MKRTRGKEGDEEEKEEEKNKKKMGIVWQTTAHPAHKDDYIFHNGCATYDRATSSSYLMLINDGREKQSWICSLKNLEADQMITLLVLSNVDVYKLMERIYLFHTKVKRCQKISHFVHRQEPPVMAWDVPILQNEPDVLTVCKPASVPFWAFSKQSMGWLLCIVSKPSS</sequence>
<reference evidence="3 4" key="2">
    <citation type="submission" date="2025-04" db="UniProtKB">
        <authorList>
            <consortium name="RefSeq"/>
        </authorList>
    </citation>
    <scope>IDENTIFICATION</scope>
</reference>
<dbReference type="Gramene" id="Tc03v2_t011150.1">
    <property type="protein sequence ID" value="Tc03v2_p011150.1"/>
    <property type="gene ID" value="Tc03v2_g011150"/>
</dbReference>
<dbReference type="RefSeq" id="XP_017973116.1">
    <property type="nucleotide sequence ID" value="XM_018117627.1"/>
</dbReference>
<dbReference type="Proteomes" id="UP000694886">
    <property type="component" value="Chromosome 3"/>
</dbReference>
<evidence type="ECO:0000313" key="2">
    <source>
        <dbReference type="Proteomes" id="UP000694886"/>
    </source>
</evidence>
<dbReference type="Gramene" id="Tc03v2_t011150.2">
    <property type="protein sequence ID" value="Tc03v2_p011150.2"/>
    <property type="gene ID" value="Tc03v2_g011150"/>
</dbReference>